<feature type="compositionally biased region" description="Polar residues" evidence="1">
    <location>
        <begin position="47"/>
        <end position="56"/>
    </location>
</feature>
<protein>
    <submittedName>
        <fullName evidence="3">Uncharacterized protein</fullName>
    </submittedName>
</protein>
<dbReference type="GeneID" id="19117013"/>
<dbReference type="AlphaFoldDB" id="M2MAF3"/>
<dbReference type="KEGG" id="bcom:BAUCODRAFT_76289"/>
<feature type="compositionally biased region" description="Basic residues" evidence="1">
    <location>
        <begin position="57"/>
        <end position="66"/>
    </location>
</feature>
<feature type="compositionally biased region" description="Polar residues" evidence="1">
    <location>
        <begin position="18"/>
        <end position="30"/>
    </location>
</feature>
<dbReference type="eggNOG" id="ENOG502S40Z">
    <property type="taxonomic scope" value="Eukaryota"/>
</dbReference>
<organism evidence="3 4">
    <name type="scientific">Baudoinia panamericana (strain UAMH 10762)</name>
    <name type="common">Angels' share fungus</name>
    <name type="synonym">Baudoinia compniacensis (strain UAMH 10762)</name>
    <dbReference type="NCBI Taxonomy" id="717646"/>
    <lineage>
        <taxon>Eukaryota</taxon>
        <taxon>Fungi</taxon>
        <taxon>Dikarya</taxon>
        <taxon>Ascomycota</taxon>
        <taxon>Pezizomycotina</taxon>
        <taxon>Dothideomycetes</taxon>
        <taxon>Dothideomycetidae</taxon>
        <taxon>Mycosphaerellales</taxon>
        <taxon>Teratosphaeriaceae</taxon>
        <taxon>Baudoinia</taxon>
    </lineage>
</organism>
<keyword evidence="2" id="KW-1133">Transmembrane helix</keyword>
<dbReference type="OMA" id="ECKRETV"/>
<feature type="region of interest" description="Disordered" evidence="1">
    <location>
        <begin position="86"/>
        <end position="127"/>
    </location>
</feature>
<proteinExistence type="predicted"/>
<name>M2MAF3_BAUPA</name>
<keyword evidence="4" id="KW-1185">Reference proteome</keyword>
<feature type="transmembrane region" description="Helical" evidence="2">
    <location>
        <begin position="275"/>
        <end position="295"/>
    </location>
</feature>
<accession>M2MAF3</accession>
<gene>
    <name evidence="3" type="ORF">BAUCODRAFT_76289</name>
</gene>
<dbReference type="EMBL" id="KB445560">
    <property type="protein sequence ID" value="EMC93451.1"/>
    <property type="molecule type" value="Genomic_DNA"/>
</dbReference>
<dbReference type="OrthoDB" id="5419542at2759"/>
<keyword evidence="2" id="KW-0812">Transmembrane</keyword>
<dbReference type="HOGENOM" id="CLU_802080_0_0_1"/>
<evidence type="ECO:0000256" key="2">
    <source>
        <dbReference type="SAM" id="Phobius"/>
    </source>
</evidence>
<sequence>MGDQSSYRPLPARAGTGLANNKPTRSNTDPSEAAQRPKRGHTHSRLHANTVTTRTSHNNHLHQNRNRARDTVQSAIELKPPVSFDHFLRRERKSPASSRRGSATQLQRDEDERKAQEQAQAEREVRRKVTATEVAQAKADNVRREDELRQTLKHVEELGMRSTRQLDDTYYAILEKASLLRSTVAGLQQLAEESKRMQKHFEEETRDLIATTHGSIEAFGDFQDQQRSIDLFVKKLNECKRETVQLDERLEQARQRTEAFDQRRKEKLATRRKQWTATWGAFVGVLVLVIAIVLLRNHRQVAESWDGAGQALSKVEGMAEDMLSYLPSRLRPAPSLGEDPYLRKLFDDL</sequence>
<evidence type="ECO:0000256" key="1">
    <source>
        <dbReference type="SAM" id="MobiDB-lite"/>
    </source>
</evidence>
<feature type="region of interest" description="Disordered" evidence="1">
    <location>
        <begin position="1"/>
        <end position="70"/>
    </location>
</feature>
<evidence type="ECO:0000313" key="3">
    <source>
        <dbReference type="EMBL" id="EMC93451.1"/>
    </source>
</evidence>
<reference evidence="3 4" key="1">
    <citation type="journal article" date="2012" name="PLoS Pathog.">
        <title>Diverse lifestyles and strategies of plant pathogenesis encoded in the genomes of eighteen Dothideomycetes fungi.</title>
        <authorList>
            <person name="Ohm R.A."/>
            <person name="Feau N."/>
            <person name="Henrissat B."/>
            <person name="Schoch C.L."/>
            <person name="Horwitz B.A."/>
            <person name="Barry K.W."/>
            <person name="Condon B.J."/>
            <person name="Copeland A.C."/>
            <person name="Dhillon B."/>
            <person name="Glaser F."/>
            <person name="Hesse C.N."/>
            <person name="Kosti I."/>
            <person name="LaButti K."/>
            <person name="Lindquist E.A."/>
            <person name="Lucas S."/>
            <person name="Salamov A.A."/>
            <person name="Bradshaw R.E."/>
            <person name="Ciuffetti L."/>
            <person name="Hamelin R.C."/>
            <person name="Kema G.H.J."/>
            <person name="Lawrence C."/>
            <person name="Scott J.A."/>
            <person name="Spatafora J.W."/>
            <person name="Turgeon B.G."/>
            <person name="de Wit P.J.G.M."/>
            <person name="Zhong S."/>
            <person name="Goodwin S.B."/>
            <person name="Grigoriev I.V."/>
        </authorList>
    </citation>
    <scope>NUCLEOTIDE SEQUENCE [LARGE SCALE GENOMIC DNA]</scope>
    <source>
        <strain evidence="3 4">UAMH 10762</strain>
    </source>
</reference>
<keyword evidence="2" id="KW-0472">Membrane</keyword>
<dbReference type="RefSeq" id="XP_007679394.1">
    <property type="nucleotide sequence ID" value="XM_007681204.1"/>
</dbReference>
<evidence type="ECO:0000313" key="4">
    <source>
        <dbReference type="Proteomes" id="UP000011761"/>
    </source>
</evidence>
<dbReference type="Proteomes" id="UP000011761">
    <property type="component" value="Unassembled WGS sequence"/>
</dbReference>
<feature type="compositionally biased region" description="Basic and acidic residues" evidence="1">
    <location>
        <begin position="107"/>
        <end position="127"/>
    </location>
</feature>
<feature type="compositionally biased region" description="Basic residues" evidence="1">
    <location>
        <begin position="36"/>
        <end position="46"/>
    </location>
</feature>
<feature type="compositionally biased region" description="Polar residues" evidence="1">
    <location>
        <begin position="95"/>
        <end position="106"/>
    </location>
</feature>